<evidence type="ECO:0000313" key="2">
    <source>
        <dbReference type="EMBL" id="SVA87212.1"/>
    </source>
</evidence>
<dbReference type="Pfam" id="PF06283">
    <property type="entry name" value="ThuA"/>
    <property type="match status" value="1"/>
</dbReference>
<feature type="domain" description="ThuA-like" evidence="1">
    <location>
        <begin position="119"/>
        <end position="307"/>
    </location>
</feature>
<sequence length="350" mass="39132">MNPSHMTRLFLLCFLCTALLNGLEAQQGKPKTTGAQSDLWLTYSGGKGPGKGWHVVLIAADQEYRSEQSMPMLAKVLSKHHGFDCTVLFSVNEKGEVDPTMPAPFKDKTKRHNIPGLGHLAKADCVIWLSRFMHLPQDQMQHFYDYFDSGKPLIALRTANHGFWGGLQYKKDGKNVSLRKVLGGTFMGHHGGWHREATRGIVVSENKKHPILAGVEDIWGTSDVYRCHNDKNPFPEDCTSLVLGQPLINLEKDAPPNAKKEPLPVAWTKTWTGNKGLGSKIFHFTMGSAVDFENEGVRRITVNAVYWGLGLEKDIKPDSSVEIIGDYQPLKAGFNYEKLGVRPRKIGYYK</sequence>
<evidence type="ECO:0000259" key="1">
    <source>
        <dbReference type="Pfam" id="PF06283"/>
    </source>
</evidence>
<dbReference type="AlphaFoldDB" id="A0A381ZEF1"/>
<organism evidence="2">
    <name type="scientific">marine metagenome</name>
    <dbReference type="NCBI Taxonomy" id="408172"/>
    <lineage>
        <taxon>unclassified sequences</taxon>
        <taxon>metagenomes</taxon>
        <taxon>ecological metagenomes</taxon>
    </lineage>
</organism>
<reference evidence="2" key="1">
    <citation type="submission" date="2018-05" db="EMBL/GenBank/DDBJ databases">
        <authorList>
            <person name="Lanie J.A."/>
            <person name="Ng W.-L."/>
            <person name="Kazmierczak K.M."/>
            <person name="Andrzejewski T.M."/>
            <person name="Davidsen T.M."/>
            <person name="Wayne K.J."/>
            <person name="Tettelin H."/>
            <person name="Glass J.I."/>
            <person name="Rusch D."/>
            <person name="Podicherti R."/>
            <person name="Tsui H.-C.T."/>
            <person name="Winkler M.E."/>
        </authorList>
    </citation>
    <scope>NUCLEOTIDE SEQUENCE</scope>
</reference>
<dbReference type="InterPro" id="IPR029062">
    <property type="entry name" value="Class_I_gatase-like"/>
</dbReference>
<accession>A0A381ZEF1</accession>
<gene>
    <name evidence="2" type="ORF">METZ01_LOCUS140066</name>
</gene>
<dbReference type="EMBL" id="UINC01020869">
    <property type="protein sequence ID" value="SVA87212.1"/>
    <property type="molecule type" value="Genomic_DNA"/>
</dbReference>
<protein>
    <recommendedName>
        <fullName evidence="1">ThuA-like domain-containing protein</fullName>
    </recommendedName>
</protein>
<dbReference type="SUPFAM" id="SSF52317">
    <property type="entry name" value="Class I glutamine amidotransferase-like"/>
    <property type="match status" value="1"/>
</dbReference>
<proteinExistence type="predicted"/>
<dbReference type="InterPro" id="IPR029010">
    <property type="entry name" value="ThuA-like"/>
</dbReference>
<name>A0A381ZEF1_9ZZZZ</name>
<dbReference type="Gene3D" id="3.40.50.880">
    <property type="match status" value="1"/>
</dbReference>